<evidence type="ECO:0000256" key="6">
    <source>
        <dbReference type="ARBA" id="ARBA00023004"/>
    </source>
</evidence>
<dbReference type="Gene3D" id="2.60.40.1120">
    <property type="entry name" value="Carboxypeptidase-like, regulatory domain"/>
    <property type="match status" value="1"/>
</dbReference>
<keyword evidence="13" id="KW-1133">Transmembrane helix</keyword>
<keyword evidence="15" id="KW-0675">Receptor</keyword>
<keyword evidence="4" id="KW-0410">Iron transport</keyword>
<evidence type="ECO:0000256" key="5">
    <source>
        <dbReference type="ARBA" id="ARBA00022692"/>
    </source>
</evidence>
<dbReference type="NCBIfam" id="TIGR04057">
    <property type="entry name" value="SusC_RagA_signa"/>
    <property type="match status" value="1"/>
</dbReference>
<dbReference type="InterPro" id="IPR039426">
    <property type="entry name" value="TonB-dep_rcpt-like"/>
</dbReference>
<dbReference type="Pfam" id="PF07660">
    <property type="entry name" value="STN"/>
    <property type="match status" value="1"/>
</dbReference>
<keyword evidence="7" id="KW-0406">Ion transport</keyword>
<dbReference type="FunFam" id="2.170.130.10:FF:000008">
    <property type="entry name" value="SusC/RagA family TonB-linked outer membrane protein"/>
    <property type="match status" value="1"/>
</dbReference>
<accession>A0A6G9ATI7</accession>
<dbReference type="Proteomes" id="UP000501802">
    <property type="component" value="Chromosome"/>
</dbReference>
<dbReference type="Gene3D" id="2.40.170.20">
    <property type="entry name" value="TonB-dependent receptor, beta-barrel domain"/>
    <property type="match status" value="1"/>
</dbReference>
<evidence type="ECO:0000256" key="2">
    <source>
        <dbReference type="ARBA" id="ARBA00022448"/>
    </source>
</evidence>
<dbReference type="InterPro" id="IPR023996">
    <property type="entry name" value="TonB-dep_OMP_SusC/RagA"/>
</dbReference>
<organism evidence="15 16">
    <name type="scientific">Spirosoma aureum</name>
    <dbReference type="NCBI Taxonomy" id="2692134"/>
    <lineage>
        <taxon>Bacteria</taxon>
        <taxon>Pseudomonadati</taxon>
        <taxon>Bacteroidota</taxon>
        <taxon>Cytophagia</taxon>
        <taxon>Cytophagales</taxon>
        <taxon>Cytophagaceae</taxon>
        <taxon>Spirosoma</taxon>
    </lineage>
</organism>
<sequence length="1164" mass="127502">MNYSTFYLRLCMTDPWGQLKEFINSRLLDNSPGMKRKWIMRLNFTSILLLAACLHLYAAGYSQRISINERNAPLEKVLDKIEKQSGYSFFLQTELLTKSNKVSIHLKNATLETVLDELFKNQPLSYSIISKTIVIKRKEEALLDTRANAFTLQTAEVRTGLKVESGAESVRKTSDILTDKVQSFKSALAPITGRVTDEKGEGLPGVSIVVKGTQKGTTSDTRGQFQLDVTDRGATLVFSFVGYESQEVPIGTQTTLNVTLKVSERGLQEVVVVGYGEQRKSDVTGATSTVTAKEIAKRPLVRVEQALQGTTSGVVVASSSGQPGRGLSVRIRGSNSITGSNDPLYVIDGFIGGNIESINPNDIESLEILKDASATAIYGSRGSNGVVLITTKSGQEGKAKVNFSTWFSRASMPKKLSLMNAYDFARTVNTQFTSTGNPPAFSDDRLQTLRANGGTDWQNELHQEPLLQNYQLDVSGGSANVKYLLSANYLDQPGLILNQYYKRTTLRANIDAKINDRINLKFNVAAVLPQNRNTNYSGDLTDPFTQATEWDPTSPVRDQTGAFILTAPYASIQFNPVARATSQFDESRNTNLAGTGILTYRILDGLTFTTNTTYQVSSPFNQTLFGPGTGNGVLYAQVNASRNWNFQNSNFLTYKANFGDHGLTVTALYEQQQGQGMSVNARANSLSTYALGYYNLSLGTTQQTSSGYSADALQSYMGRVNYAYKDKYLLTASVRTDGSSHLTQKYSTFPSLALGWNLSKEAFMQNSKLFSDLKVRASYGQTGNQAVGAYATIAQVTTGGTQPAYYYDGTTPSVATPLGAPVSSSLKWETTTQYDAGIDASFLNGRLRFTADVYQKNISNLLYSYQAPFYLGGGNYLRNIGSVENKGLEFSLSGTPVSVGKLRWTSNFNISFNRNKVIDLGGLDNVIVNGVGSALNSASILRVGRPLGEFYGYQFLGTWKTSEADQAAQFGMKPGDAKYVDVNNDHAYTAADRMPIGNGTPKYSFGFINDVSYGNFTLSFMFQGTHGNQIYSQTLAYLWGGLGDQRNATTTDALNIWTSSNQTDNPAFSNTSKNFNNSSRYVYDGSYTKLKNLSLTYRIPDNLLNKAKMRNLEVYVSGQNLFTITKYPGYDPEVSNGTNAITQGLEMGVIPNPRTYTVGLRLGL</sequence>
<dbReference type="Gene3D" id="2.170.130.10">
    <property type="entry name" value="TonB-dependent receptor, plug domain"/>
    <property type="match status" value="1"/>
</dbReference>
<dbReference type="RefSeq" id="WP_167214243.1">
    <property type="nucleotide sequence ID" value="NZ_CP050063.1"/>
</dbReference>
<reference evidence="15 16" key="1">
    <citation type="submission" date="2020-03" db="EMBL/GenBank/DDBJ databases">
        <authorList>
            <person name="Kim M.K."/>
        </authorList>
    </citation>
    <scope>NUCLEOTIDE SEQUENCE [LARGE SCALE GENOMIC DNA]</scope>
    <source>
        <strain evidence="15 16">BT328</strain>
    </source>
</reference>
<dbReference type="InterPro" id="IPR037066">
    <property type="entry name" value="Plug_dom_sf"/>
</dbReference>
<dbReference type="GO" id="GO:0006826">
    <property type="term" value="P:iron ion transport"/>
    <property type="evidence" value="ECO:0007669"/>
    <property type="project" value="UniProtKB-KW"/>
</dbReference>
<keyword evidence="8 12" id="KW-0798">TonB box</keyword>
<name>A0A6G9ATI7_9BACT</name>
<keyword evidence="9 11" id="KW-0472">Membrane</keyword>
<dbReference type="SUPFAM" id="SSF49464">
    <property type="entry name" value="Carboxypeptidase regulatory domain-like"/>
    <property type="match status" value="1"/>
</dbReference>
<evidence type="ECO:0000256" key="8">
    <source>
        <dbReference type="ARBA" id="ARBA00023077"/>
    </source>
</evidence>
<dbReference type="AlphaFoldDB" id="A0A6G9ATI7"/>
<evidence type="ECO:0000256" key="11">
    <source>
        <dbReference type="PROSITE-ProRule" id="PRU01360"/>
    </source>
</evidence>
<keyword evidence="5 11" id="KW-0812">Transmembrane</keyword>
<protein>
    <submittedName>
        <fullName evidence="15">TonB-dependent receptor</fullName>
    </submittedName>
</protein>
<comment type="similarity">
    <text evidence="11 12">Belongs to the TonB-dependent receptor family.</text>
</comment>
<dbReference type="PROSITE" id="PS52016">
    <property type="entry name" value="TONB_DEPENDENT_REC_3"/>
    <property type="match status" value="1"/>
</dbReference>
<dbReference type="InterPro" id="IPR023997">
    <property type="entry name" value="TonB-dep_OMP_SusC/RagA_CS"/>
</dbReference>
<evidence type="ECO:0000256" key="12">
    <source>
        <dbReference type="RuleBase" id="RU003357"/>
    </source>
</evidence>
<comment type="subcellular location">
    <subcellularLocation>
        <location evidence="1 11">Cell outer membrane</location>
        <topology evidence="1 11">Multi-pass membrane protein</topology>
    </subcellularLocation>
</comment>
<keyword evidence="2 11" id="KW-0813">Transport</keyword>
<dbReference type="SUPFAM" id="SSF56935">
    <property type="entry name" value="Porins"/>
    <property type="match status" value="1"/>
</dbReference>
<keyword evidence="10 11" id="KW-0998">Cell outer membrane</keyword>
<feature type="transmembrane region" description="Helical" evidence="13">
    <location>
        <begin position="42"/>
        <end position="61"/>
    </location>
</feature>
<evidence type="ECO:0000256" key="7">
    <source>
        <dbReference type="ARBA" id="ARBA00023065"/>
    </source>
</evidence>
<keyword evidence="16" id="KW-1185">Reference proteome</keyword>
<dbReference type="InterPro" id="IPR036942">
    <property type="entry name" value="Beta-barrel_TonB_sf"/>
</dbReference>
<dbReference type="GO" id="GO:0009279">
    <property type="term" value="C:cell outer membrane"/>
    <property type="evidence" value="ECO:0007669"/>
    <property type="project" value="UniProtKB-SubCell"/>
</dbReference>
<dbReference type="Gene3D" id="3.55.50.30">
    <property type="match status" value="1"/>
</dbReference>
<evidence type="ECO:0000256" key="9">
    <source>
        <dbReference type="ARBA" id="ARBA00023136"/>
    </source>
</evidence>
<dbReference type="EMBL" id="CP050063">
    <property type="protein sequence ID" value="QIP15639.1"/>
    <property type="molecule type" value="Genomic_DNA"/>
</dbReference>
<evidence type="ECO:0000256" key="13">
    <source>
        <dbReference type="SAM" id="Phobius"/>
    </source>
</evidence>
<dbReference type="InterPro" id="IPR012910">
    <property type="entry name" value="Plug_dom"/>
</dbReference>
<dbReference type="Pfam" id="PF00593">
    <property type="entry name" value="TonB_dep_Rec_b-barrel"/>
    <property type="match status" value="1"/>
</dbReference>
<gene>
    <name evidence="15" type="ORF">G8759_24900</name>
</gene>
<dbReference type="Pfam" id="PF07715">
    <property type="entry name" value="Plug"/>
    <property type="match status" value="1"/>
</dbReference>
<dbReference type="SMART" id="SM00965">
    <property type="entry name" value="STN"/>
    <property type="match status" value="1"/>
</dbReference>
<evidence type="ECO:0000256" key="1">
    <source>
        <dbReference type="ARBA" id="ARBA00004571"/>
    </source>
</evidence>
<keyword evidence="6" id="KW-0408">Iron</keyword>
<dbReference type="PANTHER" id="PTHR32552:SF81">
    <property type="entry name" value="TONB-DEPENDENT OUTER MEMBRANE RECEPTOR"/>
    <property type="match status" value="1"/>
</dbReference>
<evidence type="ECO:0000256" key="3">
    <source>
        <dbReference type="ARBA" id="ARBA00022452"/>
    </source>
</evidence>
<evidence type="ECO:0000313" key="16">
    <source>
        <dbReference type="Proteomes" id="UP000501802"/>
    </source>
</evidence>
<evidence type="ECO:0000256" key="4">
    <source>
        <dbReference type="ARBA" id="ARBA00022496"/>
    </source>
</evidence>
<feature type="domain" description="Secretin/TonB short N-terminal" evidence="14">
    <location>
        <begin position="87"/>
        <end position="138"/>
    </location>
</feature>
<dbReference type="PANTHER" id="PTHR32552">
    <property type="entry name" value="FERRICHROME IRON RECEPTOR-RELATED"/>
    <property type="match status" value="1"/>
</dbReference>
<keyword evidence="3 11" id="KW-1134">Transmembrane beta strand</keyword>
<dbReference type="Pfam" id="PF13715">
    <property type="entry name" value="CarbopepD_reg_2"/>
    <property type="match status" value="1"/>
</dbReference>
<evidence type="ECO:0000259" key="14">
    <source>
        <dbReference type="SMART" id="SM00965"/>
    </source>
</evidence>
<evidence type="ECO:0000256" key="10">
    <source>
        <dbReference type="ARBA" id="ARBA00023237"/>
    </source>
</evidence>
<dbReference type="InterPro" id="IPR011662">
    <property type="entry name" value="Secretin/TonB_short_N"/>
</dbReference>
<proteinExistence type="inferred from homology"/>
<evidence type="ECO:0000313" key="15">
    <source>
        <dbReference type="EMBL" id="QIP15639.1"/>
    </source>
</evidence>
<dbReference type="InterPro" id="IPR000531">
    <property type="entry name" value="Beta-barrel_TonB"/>
</dbReference>
<dbReference type="InterPro" id="IPR008969">
    <property type="entry name" value="CarboxyPept-like_regulatory"/>
</dbReference>
<dbReference type="KEGG" id="spib:G8759_24900"/>
<dbReference type="NCBIfam" id="TIGR04056">
    <property type="entry name" value="OMP_RagA_SusC"/>
    <property type="match status" value="1"/>
</dbReference>